<proteinExistence type="predicted"/>
<keyword evidence="2" id="KW-1185">Reference proteome</keyword>
<comment type="caution">
    <text evidence="1">The sequence shown here is derived from an EMBL/GenBank/DDBJ whole genome shotgun (WGS) entry which is preliminary data.</text>
</comment>
<dbReference type="Proteomes" id="UP001168972">
    <property type="component" value="Unassembled WGS sequence"/>
</dbReference>
<reference evidence="1" key="1">
    <citation type="journal article" date="2023" name="bioRxiv">
        <title>Scaffold-level genome assemblies of two parasitoid biocontrol wasps reveal the parthenogenesis mechanism and an associated novel virus.</title>
        <authorList>
            <person name="Inwood S."/>
            <person name="Skelly J."/>
            <person name="Guhlin J."/>
            <person name="Harrop T."/>
            <person name="Goldson S."/>
            <person name="Dearden P."/>
        </authorList>
    </citation>
    <scope>NUCLEOTIDE SEQUENCE</scope>
    <source>
        <strain evidence="1">Lincoln</strain>
        <tissue evidence="1">Whole body</tissue>
    </source>
</reference>
<evidence type="ECO:0000313" key="1">
    <source>
        <dbReference type="EMBL" id="KAK0159678.1"/>
    </source>
</evidence>
<protein>
    <submittedName>
        <fullName evidence="1">Uncharacterized protein</fullName>
    </submittedName>
</protein>
<dbReference type="AlphaFoldDB" id="A0AA39C8B9"/>
<reference evidence="1" key="2">
    <citation type="submission" date="2023-03" db="EMBL/GenBank/DDBJ databases">
        <authorList>
            <person name="Inwood S.N."/>
            <person name="Skelly J.G."/>
            <person name="Guhlin J."/>
            <person name="Harrop T.W.R."/>
            <person name="Goldson S.G."/>
            <person name="Dearden P.K."/>
        </authorList>
    </citation>
    <scope>NUCLEOTIDE SEQUENCE</scope>
    <source>
        <strain evidence="1">Lincoln</strain>
        <tissue evidence="1">Whole body</tissue>
    </source>
</reference>
<name>A0AA39C8B9_MICHY</name>
<accession>A0AA39C8B9</accession>
<organism evidence="1 2">
    <name type="scientific">Microctonus hyperodae</name>
    <name type="common">Parasitoid wasp</name>
    <dbReference type="NCBI Taxonomy" id="165561"/>
    <lineage>
        <taxon>Eukaryota</taxon>
        <taxon>Metazoa</taxon>
        <taxon>Ecdysozoa</taxon>
        <taxon>Arthropoda</taxon>
        <taxon>Hexapoda</taxon>
        <taxon>Insecta</taxon>
        <taxon>Pterygota</taxon>
        <taxon>Neoptera</taxon>
        <taxon>Endopterygota</taxon>
        <taxon>Hymenoptera</taxon>
        <taxon>Apocrita</taxon>
        <taxon>Ichneumonoidea</taxon>
        <taxon>Braconidae</taxon>
        <taxon>Euphorinae</taxon>
        <taxon>Microctonus</taxon>
    </lineage>
</organism>
<gene>
    <name evidence="1" type="ORF">PV327_010771</name>
</gene>
<evidence type="ECO:0000313" key="2">
    <source>
        <dbReference type="Proteomes" id="UP001168972"/>
    </source>
</evidence>
<dbReference type="EMBL" id="JAQQBR010001836">
    <property type="protein sequence ID" value="KAK0159678.1"/>
    <property type="molecule type" value="Genomic_DNA"/>
</dbReference>
<sequence length="110" mass="12822">MTTDDYEAPQINLELTKEDIHRRYQDTALLIFQEQQNNKDVINYLTIGTSRRTVEYSNYGNDPVIIRRSQQQSSTPVTTVVAVTQSDRRNISTQILKLYRKPSRENCTII</sequence>